<dbReference type="AlphaFoldDB" id="A0A5J6L4L9"/>
<evidence type="ECO:0000313" key="3">
    <source>
        <dbReference type="Proteomes" id="UP000325516"/>
    </source>
</evidence>
<dbReference type="KEGG" id="mlz:F6J85_09375"/>
<gene>
    <name evidence="2" type="ORF">F6J85_09375</name>
</gene>
<dbReference type="InterPro" id="IPR018389">
    <property type="entry name" value="DctP_fam"/>
</dbReference>
<protein>
    <recommendedName>
        <fullName evidence="4">C4-dicarboxylate ABC transporter substrate-binding protein</fullName>
    </recommendedName>
</protein>
<dbReference type="PANTHER" id="PTHR33376">
    <property type="match status" value="1"/>
</dbReference>
<accession>A0A5J6L4L9</accession>
<dbReference type="Proteomes" id="UP000325516">
    <property type="component" value="Chromosome"/>
</dbReference>
<reference evidence="3" key="1">
    <citation type="submission" date="2019-09" db="EMBL/GenBank/DDBJ databases">
        <title>Mumia zhuanghuii sp. nov. isolated from the intestinal contents of plateau pika (Ochotona curzoniae) in the Qinghai-Tibet plateau of China.</title>
        <authorList>
            <person name="Tian Z."/>
        </authorList>
    </citation>
    <scope>NUCLEOTIDE SEQUENCE [LARGE SCALE GENOMIC DNA]</scope>
    <source>
        <strain evidence="3">L-031</strain>
    </source>
</reference>
<name>A0A5J6L4L9_9MICO</name>
<proteinExistence type="predicted"/>
<dbReference type="Gene3D" id="3.40.190.170">
    <property type="entry name" value="Bacterial extracellular solute-binding protein, family 7"/>
    <property type="match status" value="1"/>
</dbReference>
<organism evidence="2 3">
    <name type="scientific">Microbacterium lushaniae</name>
    <dbReference type="NCBI Taxonomy" id="2614639"/>
    <lineage>
        <taxon>Bacteria</taxon>
        <taxon>Bacillati</taxon>
        <taxon>Actinomycetota</taxon>
        <taxon>Actinomycetes</taxon>
        <taxon>Micrococcales</taxon>
        <taxon>Microbacteriaceae</taxon>
        <taxon>Microbacterium</taxon>
    </lineage>
</organism>
<evidence type="ECO:0000313" key="2">
    <source>
        <dbReference type="EMBL" id="QEW03292.1"/>
    </source>
</evidence>
<dbReference type="InterPro" id="IPR038404">
    <property type="entry name" value="TRAP_DctP_sf"/>
</dbReference>
<dbReference type="GO" id="GO:0055085">
    <property type="term" value="P:transmembrane transport"/>
    <property type="evidence" value="ECO:0007669"/>
    <property type="project" value="InterPro"/>
</dbReference>
<dbReference type="EMBL" id="CP044232">
    <property type="protein sequence ID" value="QEW03292.1"/>
    <property type="molecule type" value="Genomic_DNA"/>
</dbReference>
<dbReference type="PANTHER" id="PTHR33376:SF4">
    <property type="entry name" value="SIALIC ACID-BINDING PERIPLASMIC PROTEIN SIAP"/>
    <property type="match status" value="1"/>
</dbReference>
<keyword evidence="1" id="KW-0732">Signal</keyword>
<evidence type="ECO:0000256" key="1">
    <source>
        <dbReference type="ARBA" id="ARBA00022729"/>
    </source>
</evidence>
<evidence type="ECO:0008006" key="4">
    <source>
        <dbReference type="Google" id="ProtNLM"/>
    </source>
</evidence>
<dbReference type="Pfam" id="PF03480">
    <property type="entry name" value="DctP"/>
    <property type="match status" value="1"/>
</dbReference>
<sequence length="395" mass="41163">MPSWRAVGTDLYNLASWDGFTACQSIPTSSGSLSVSPTTPKLKGAPMSRTKKAVLATVVTGSLLAIAGCAGDTGADAETATDGYSTVTLKAVANSRSSLPFQAWEAFAEDLAERTDGAITVELTDMAELGFNGSEAISLVSDGLADMMEIIPGFVAGEQPLIEGVQLPGVFDGFDTSKSAWEAWSSGLDGLPESTGGHVLGSIGWECIYLWSDRDITDLADIQGMKVRAFGEAQSDIVRSLGAEPVSMPLADTYASMQRGVINGVITGATAGSDLSLGEVSSHLVDVNLGCTGALAVMNEPMWESLTDADRDAITASAEVFSETSWDIAREATEGGTVRAEEAGVVVVPVDSEWSSKLATMSQDVVVKNWAARSGEDAVAVFNENLATFAGFSIK</sequence>
<keyword evidence="3" id="KW-1185">Reference proteome</keyword>
<dbReference type="NCBIfam" id="NF037995">
    <property type="entry name" value="TRAP_S1"/>
    <property type="match status" value="1"/>
</dbReference>